<feature type="compositionally biased region" description="Basic and acidic residues" evidence="1">
    <location>
        <begin position="86"/>
        <end position="98"/>
    </location>
</feature>
<name>A0A367K255_RHIAZ</name>
<keyword evidence="3" id="KW-1185">Reference proteome</keyword>
<protein>
    <submittedName>
        <fullName evidence="2">Uncharacterized protein</fullName>
    </submittedName>
</protein>
<reference evidence="2 3" key="1">
    <citation type="journal article" date="2018" name="G3 (Bethesda)">
        <title>Phylogenetic and Phylogenomic Definition of Rhizopus Species.</title>
        <authorList>
            <person name="Gryganskyi A.P."/>
            <person name="Golan J."/>
            <person name="Dolatabadi S."/>
            <person name="Mondo S."/>
            <person name="Robb S."/>
            <person name="Idnurm A."/>
            <person name="Muszewska A."/>
            <person name="Steczkiewicz K."/>
            <person name="Masonjones S."/>
            <person name="Liao H.L."/>
            <person name="Gajdeczka M.T."/>
            <person name="Anike F."/>
            <person name="Vuek A."/>
            <person name="Anishchenko I.M."/>
            <person name="Voigt K."/>
            <person name="de Hoog G.S."/>
            <person name="Smith M.E."/>
            <person name="Heitman J."/>
            <person name="Vilgalys R."/>
            <person name="Stajich J.E."/>
        </authorList>
    </citation>
    <scope>NUCLEOTIDE SEQUENCE [LARGE SCALE GENOMIC DNA]</scope>
    <source>
        <strain evidence="2 3">CBS 357.93</strain>
    </source>
</reference>
<evidence type="ECO:0000313" key="3">
    <source>
        <dbReference type="Proteomes" id="UP000252139"/>
    </source>
</evidence>
<evidence type="ECO:0000256" key="1">
    <source>
        <dbReference type="SAM" id="MobiDB-lite"/>
    </source>
</evidence>
<dbReference type="Proteomes" id="UP000252139">
    <property type="component" value="Unassembled WGS sequence"/>
</dbReference>
<proteinExistence type="predicted"/>
<feature type="region of interest" description="Disordered" evidence="1">
    <location>
        <begin position="248"/>
        <end position="286"/>
    </location>
</feature>
<feature type="compositionally biased region" description="Low complexity" evidence="1">
    <location>
        <begin position="353"/>
        <end position="367"/>
    </location>
</feature>
<feature type="region of interest" description="Disordered" evidence="1">
    <location>
        <begin position="1"/>
        <end position="233"/>
    </location>
</feature>
<accession>A0A367K255</accession>
<sequence>MSEPSFPPANIVMNNLSSVSKSKKKRNKKKSKKAGSLQQSPAAPVPSTETVTQGVTGTEGTTREFASSDSLNQDEAAVTAPTTPEEEPKVTENVDHPEVIGAGEQGTVEQPEELGEQGTVEQPEELGEQGTVEQPEELGEQGTVEQPKKLGEQGTVEQPKKLGEQGTVGQPEELGEQRAIEQPEELGGQESTLMPPQRRDTDKDPSPTVPAEDMLPSAVTPDVPEKQEEMKAPGVPLVQTQPLVPIPVAAPQLPEKSAFQGPTSTISPPPSSTFEPKETFSSYTGPFAMEQSYHELSDNEESCVRSAVQSKFIDIDSIMKQVKENIDKGMYETSRASHGTFGTIDAVAAATSATGAMPASSTATADTTTDESVKDDTTNTTAPVQKSTVKQPEPVVVNEQPTATKPVTAATDTQQNVATSAIPTEQDNVPQPASTNASQPASANASQQVITDSAPQPASANASQQAITDSAPQQPPLNDASQEPDSTVASGLPKSKRSSQIRTNIFSAVKKKRNCIIL</sequence>
<dbReference type="STRING" id="86630.A0A367K255"/>
<feature type="compositionally biased region" description="Low complexity" evidence="1">
    <location>
        <begin position="48"/>
        <end position="60"/>
    </location>
</feature>
<feature type="compositionally biased region" description="Polar residues" evidence="1">
    <location>
        <begin position="399"/>
        <end position="429"/>
    </location>
</feature>
<feature type="compositionally biased region" description="Polar residues" evidence="1">
    <location>
        <begin position="378"/>
        <end position="390"/>
    </location>
</feature>
<gene>
    <name evidence="2" type="ORF">CU097_002681</name>
</gene>
<comment type="caution">
    <text evidence="2">The sequence shown here is derived from an EMBL/GenBank/DDBJ whole genome shotgun (WGS) entry which is preliminary data.</text>
</comment>
<feature type="compositionally biased region" description="Basic residues" evidence="1">
    <location>
        <begin position="21"/>
        <end position="33"/>
    </location>
</feature>
<dbReference type="EMBL" id="PJQL01000414">
    <property type="protein sequence ID" value="RCH95971.1"/>
    <property type="molecule type" value="Genomic_DNA"/>
</dbReference>
<evidence type="ECO:0000313" key="2">
    <source>
        <dbReference type="EMBL" id="RCH95971.1"/>
    </source>
</evidence>
<dbReference type="AlphaFoldDB" id="A0A367K255"/>
<organism evidence="2 3">
    <name type="scientific">Rhizopus azygosporus</name>
    <name type="common">Rhizopus microsporus var. azygosporus</name>
    <dbReference type="NCBI Taxonomy" id="86630"/>
    <lineage>
        <taxon>Eukaryota</taxon>
        <taxon>Fungi</taxon>
        <taxon>Fungi incertae sedis</taxon>
        <taxon>Mucoromycota</taxon>
        <taxon>Mucoromycotina</taxon>
        <taxon>Mucoromycetes</taxon>
        <taxon>Mucorales</taxon>
        <taxon>Mucorineae</taxon>
        <taxon>Rhizopodaceae</taxon>
        <taxon>Rhizopus</taxon>
    </lineage>
</organism>
<feature type="compositionally biased region" description="Polar residues" evidence="1">
    <location>
        <begin position="479"/>
        <end position="489"/>
    </location>
</feature>
<feature type="region of interest" description="Disordered" evidence="1">
    <location>
        <begin position="353"/>
        <end position="500"/>
    </location>
</feature>
<feature type="compositionally biased region" description="Low complexity" evidence="1">
    <location>
        <begin position="430"/>
        <end position="466"/>
    </location>
</feature>
<feature type="compositionally biased region" description="Polar residues" evidence="1">
    <location>
        <begin position="64"/>
        <end position="73"/>
    </location>
</feature>